<keyword evidence="6" id="KW-0472">Membrane</keyword>
<dbReference type="InterPro" id="IPR036388">
    <property type="entry name" value="WH-like_DNA-bd_sf"/>
</dbReference>
<feature type="domain" description="RNA polymerase sigma-70 region 2" evidence="7">
    <location>
        <begin position="25"/>
        <end position="92"/>
    </location>
</feature>
<dbReference type="InterPro" id="IPR007627">
    <property type="entry name" value="RNA_pol_sigma70_r2"/>
</dbReference>
<keyword evidence="6" id="KW-0812">Transmembrane</keyword>
<evidence type="ECO:0000259" key="8">
    <source>
        <dbReference type="Pfam" id="PF08281"/>
    </source>
</evidence>
<name>A0AAU7CA92_9BACT</name>
<dbReference type="Gene3D" id="1.10.10.10">
    <property type="entry name" value="Winged helix-like DNA-binding domain superfamily/Winged helix DNA-binding domain"/>
    <property type="match status" value="1"/>
</dbReference>
<keyword evidence="6" id="KW-1133">Transmembrane helix</keyword>
<keyword evidence="2" id="KW-0805">Transcription regulation</keyword>
<dbReference type="Gene3D" id="1.10.1740.10">
    <property type="match status" value="1"/>
</dbReference>
<dbReference type="InterPro" id="IPR013325">
    <property type="entry name" value="RNA_pol_sigma_r2"/>
</dbReference>
<sequence length="276" mass="31139">MIAATDSELLRIFVEDRDAKAFEALMARHGPRVWRVCRQVLGPSQDAEDAYQSTFLLLAGKANSICKRDSLGPWLHGVAHRIAVRSRVDATRRRIREHKVPRAEVEAADSQVEAEEVHRALHEEIDRLPAKLREPIRLCYLDGRTSHEAARLIGCPTSTVKERLARGRERLQARLDRRGLTLTPLLLLMLWPRHTSAEEMPPRLIQATLNAMSRQQGQRRTYPVRKQPRPTPRSGLIASTASAILGSGIALMLILPTPHRGTWLAWLVEAARKACH</sequence>
<dbReference type="GO" id="GO:0006352">
    <property type="term" value="P:DNA-templated transcription initiation"/>
    <property type="evidence" value="ECO:0007669"/>
    <property type="project" value="InterPro"/>
</dbReference>
<dbReference type="InterPro" id="IPR014284">
    <property type="entry name" value="RNA_pol_sigma-70_dom"/>
</dbReference>
<keyword evidence="3" id="KW-0731">Sigma factor</keyword>
<evidence type="ECO:0000256" key="6">
    <source>
        <dbReference type="SAM" id="Phobius"/>
    </source>
</evidence>
<dbReference type="Pfam" id="PF08281">
    <property type="entry name" value="Sigma70_r4_2"/>
    <property type="match status" value="1"/>
</dbReference>
<evidence type="ECO:0000256" key="4">
    <source>
        <dbReference type="ARBA" id="ARBA00023163"/>
    </source>
</evidence>
<dbReference type="SUPFAM" id="SSF88659">
    <property type="entry name" value="Sigma3 and sigma4 domains of RNA polymerase sigma factors"/>
    <property type="match status" value="1"/>
</dbReference>
<reference evidence="9" key="1">
    <citation type="submission" date="2024-05" db="EMBL/GenBank/DDBJ databases">
        <title>Planctomycetes of the genus Singulisphaera possess chitinolytic capabilities.</title>
        <authorList>
            <person name="Ivanova A."/>
        </authorList>
    </citation>
    <scope>NUCLEOTIDE SEQUENCE</scope>
    <source>
        <strain evidence="9">Ch08T</strain>
    </source>
</reference>
<gene>
    <name evidence="9" type="ORF">V5E97_27345</name>
</gene>
<dbReference type="PANTHER" id="PTHR43133:SF51">
    <property type="entry name" value="RNA POLYMERASE SIGMA FACTOR"/>
    <property type="match status" value="1"/>
</dbReference>
<dbReference type="SUPFAM" id="SSF88946">
    <property type="entry name" value="Sigma2 domain of RNA polymerase sigma factors"/>
    <property type="match status" value="1"/>
</dbReference>
<dbReference type="GO" id="GO:0016987">
    <property type="term" value="F:sigma factor activity"/>
    <property type="evidence" value="ECO:0007669"/>
    <property type="project" value="UniProtKB-KW"/>
</dbReference>
<dbReference type="InterPro" id="IPR013249">
    <property type="entry name" value="RNA_pol_sigma70_r4_t2"/>
</dbReference>
<dbReference type="InterPro" id="IPR039425">
    <property type="entry name" value="RNA_pol_sigma-70-like"/>
</dbReference>
<protein>
    <submittedName>
        <fullName evidence="9">RNA polymerase sigma factor</fullName>
    </submittedName>
</protein>
<dbReference type="Pfam" id="PF04542">
    <property type="entry name" value="Sigma70_r2"/>
    <property type="match status" value="1"/>
</dbReference>
<dbReference type="EMBL" id="CP155447">
    <property type="protein sequence ID" value="XBH02028.1"/>
    <property type="molecule type" value="Genomic_DNA"/>
</dbReference>
<evidence type="ECO:0000256" key="3">
    <source>
        <dbReference type="ARBA" id="ARBA00023082"/>
    </source>
</evidence>
<dbReference type="PANTHER" id="PTHR43133">
    <property type="entry name" value="RNA POLYMERASE ECF-TYPE SIGMA FACTO"/>
    <property type="match status" value="1"/>
</dbReference>
<accession>A0AAU7CA92</accession>
<keyword evidence="4" id="KW-0804">Transcription</keyword>
<dbReference type="InterPro" id="IPR013324">
    <property type="entry name" value="RNA_pol_sigma_r3/r4-like"/>
</dbReference>
<dbReference type="CDD" id="cd06171">
    <property type="entry name" value="Sigma70_r4"/>
    <property type="match status" value="1"/>
</dbReference>
<proteinExistence type="inferred from homology"/>
<evidence type="ECO:0000259" key="7">
    <source>
        <dbReference type="Pfam" id="PF04542"/>
    </source>
</evidence>
<evidence type="ECO:0000313" key="9">
    <source>
        <dbReference type="EMBL" id="XBH02028.1"/>
    </source>
</evidence>
<dbReference type="NCBIfam" id="TIGR02937">
    <property type="entry name" value="sigma70-ECF"/>
    <property type="match status" value="1"/>
</dbReference>
<evidence type="ECO:0000256" key="1">
    <source>
        <dbReference type="ARBA" id="ARBA00010641"/>
    </source>
</evidence>
<evidence type="ECO:0000256" key="2">
    <source>
        <dbReference type="ARBA" id="ARBA00023015"/>
    </source>
</evidence>
<dbReference type="RefSeq" id="WP_406694772.1">
    <property type="nucleotide sequence ID" value="NZ_CP155447.1"/>
</dbReference>
<organism evidence="9">
    <name type="scientific">Singulisphaera sp. Ch08</name>
    <dbReference type="NCBI Taxonomy" id="3120278"/>
    <lineage>
        <taxon>Bacteria</taxon>
        <taxon>Pseudomonadati</taxon>
        <taxon>Planctomycetota</taxon>
        <taxon>Planctomycetia</taxon>
        <taxon>Isosphaerales</taxon>
        <taxon>Isosphaeraceae</taxon>
        <taxon>Singulisphaera</taxon>
    </lineage>
</organism>
<comment type="similarity">
    <text evidence="1">Belongs to the sigma-70 factor family. ECF subfamily.</text>
</comment>
<dbReference type="GO" id="GO:0003677">
    <property type="term" value="F:DNA binding"/>
    <property type="evidence" value="ECO:0007669"/>
    <property type="project" value="InterPro"/>
</dbReference>
<feature type="region of interest" description="Disordered" evidence="5">
    <location>
        <begin position="214"/>
        <end position="235"/>
    </location>
</feature>
<feature type="domain" description="RNA polymerase sigma factor 70 region 4 type 2" evidence="8">
    <location>
        <begin position="119"/>
        <end position="171"/>
    </location>
</feature>
<feature type="transmembrane region" description="Helical" evidence="6">
    <location>
        <begin position="235"/>
        <end position="255"/>
    </location>
</feature>
<dbReference type="AlphaFoldDB" id="A0AAU7CA92"/>
<evidence type="ECO:0000256" key="5">
    <source>
        <dbReference type="SAM" id="MobiDB-lite"/>
    </source>
</evidence>